<sequence length="183" mass="20545">MKMIKKLLFLVAAVAMVACIQAKNHDNTTADGSAAATKQQTPQTGNIDHVPPFKIVNTDSVTITQNNLKKDKPVMIIYFAPDCGHCQHLVKSLKPVMKQLSNVQVVMITWTQLSTVKKFYKDYGLAAYPNFTLGTEGYSLNVQRYYQVKETPYIAIYDHKGQLVKAYEKVPEIDELMTSVKKA</sequence>
<feature type="chain" id="PRO_5045790105" description="Thioredoxin domain-containing protein" evidence="1">
    <location>
        <begin position="23"/>
        <end position="183"/>
    </location>
</feature>
<dbReference type="SUPFAM" id="SSF52833">
    <property type="entry name" value="Thioredoxin-like"/>
    <property type="match status" value="1"/>
</dbReference>
<protein>
    <recommendedName>
        <fullName evidence="2">Thioredoxin domain-containing protein</fullName>
    </recommendedName>
</protein>
<proteinExistence type="predicted"/>
<dbReference type="EMBL" id="BAABFT010000009">
    <property type="protein sequence ID" value="GAA4329990.1"/>
    <property type="molecule type" value="Genomic_DNA"/>
</dbReference>
<evidence type="ECO:0000313" key="4">
    <source>
        <dbReference type="Proteomes" id="UP001500582"/>
    </source>
</evidence>
<dbReference type="PROSITE" id="PS51352">
    <property type="entry name" value="THIOREDOXIN_2"/>
    <property type="match status" value="1"/>
</dbReference>
<keyword evidence="1" id="KW-0732">Signal</keyword>
<dbReference type="PANTHER" id="PTHR42852">
    <property type="entry name" value="THIOL:DISULFIDE INTERCHANGE PROTEIN DSBE"/>
    <property type="match status" value="1"/>
</dbReference>
<evidence type="ECO:0000256" key="1">
    <source>
        <dbReference type="SAM" id="SignalP"/>
    </source>
</evidence>
<dbReference type="Proteomes" id="UP001500582">
    <property type="component" value="Unassembled WGS sequence"/>
</dbReference>
<keyword evidence="4" id="KW-1185">Reference proteome</keyword>
<gene>
    <name evidence="3" type="ORF">GCM10023149_34990</name>
</gene>
<comment type="caution">
    <text evidence="3">The sequence shown here is derived from an EMBL/GenBank/DDBJ whole genome shotgun (WGS) entry which is preliminary data.</text>
</comment>
<dbReference type="InterPro" id="IPR036249">
    <property type="entry name" value="Thioredoxin-like_sf"/>
</dbReference>
<accession>A0ABP8GU53</accession>
<organism evidence="3 4">
    <name type="scientific">Mucilaginibacter gynuensis</name>
    <dbReference type="NCBI Taxonomy" id="1302236"/>
    <lineage>
        <taxon>Bacteria</taxon>
        <taxon>Pseudomonadati</taxon>
        <taxon>Bacteroidota</taxon>
        <taxon>Sphingobacteriia</taxon>
        <taxon>Sphingobacteriales</taxon>
        <taxon>Sphingobacteriaceae</taxon>
        <taxon>Mucilaginibacter</taxon>
    </lineage>
</organism>
<feature type="signal peptide" evidence="1">
    <location>
        <begin position="1"/>
        <end position="22"/>
    </location>
</feature>
<evidence type="ECO:0000313" key="3">
    <source>
        <dbReference type="EMBL" id="GAA4329990.1"/>
    </source>
</evidence>
<dbReference type="InterPro" id="IPR050553">
    <property type="entry name" value="Thioredoxin_ResA/DsbE_sf"/>
</dbReference>
<dbReference type="Gene3D" id="3.40.30.10">
    <property type="entry name" value="Glutaredoxin"/>
    <property type="match status" value="1"/>
</dbReference>
<dbReference type="PROSITE" id="PS51257">
    <property type="entry name" value="PROKAR_LIPOPROTEIN"/>
    <property type="match status" value="1"/>
</dbReference>
<reference evidence="4" key="1">
    <citation type="journal article" date="2019" name="Int. J. Syst. Evol. Microbiol.">
        <title>The Global Catalogue of Microorganisms (GCM) 10K type strain sequencing project: providing services to taxonomists for standard genome sequencing and annotation.</title>
        <authorList>
            <consortium name="The Broad Institute Genomics Platform"/>
            <consortium name="The Broad Institute Genome Sequencing Center for Infectious Disease"/>
            <person name="Wu L."/>
            <person name="Ma J."/>
        </authorList>
    </citation>
    <scope>NUCLEOTIDE SEQUENCE [LARGE SCALE GENOMIC DNA]</scope>
    <source>
        <strain evidence="4">JCM 17705</strain>
    </source>
</reference>
<evidence type="ECO:0000259" key="2">
    <source>
        <dbReference type="PROSITE" id="PS51352"/>
    </source>
</evidence>
<name>A0ABP8GU53_9SPHI</name>
<dbReference type="Pfam" id="PF00085">
    <property type="entry name" value="Thioredoxin"/>
    <property type="match status" value="1"/>
</dbReference>
<feature type="domain" description="Thioredoxin" evidence="2">
    <location>
        <begin position="29"/>
        <end position="183"/>
    </location>
</feature>
<dbReference type="InterPro" id="IPR013766">
    <property type="entry name" value="Thioredoxin_domain"/>
</dbReference>
<dbReference type="PANTHER" id="PTHR42852:SF17">
    <property type="entry name" value="THIOREDOXIN-LIKE PROTEIN HI_1115"/>
    <property type="match status" value="1"/>
</dbReference>